<sequence length="974" mass="107817">MKKRLLKFILALFVSISPILTITNVLAIDENYEPTVMPSREYEHIDTPITNSNTRSRARSNLQAKYSSVDNGFVTDVKNQGSNGNCWAYAACSVAESYLIKHGMASKNIDLSEAHLTYYMYNNTGDPYSNTDGDRTIVTSPKGYAGVGADPRAVELALSTFGLAEESGYPESLLNNGMSGTKADQYNTKYLLTNSKLICSDNTQNYKDQIKQAIFDNGSVFATYYDQGNYYGNKNSYYNPDKKNILNHAISIVGWDDNFDKTNFNSQPTENGAWLIKNSWGPGFGDSGYFWMSYEESSLGYVYSFDFTKNDHLGIYQYDGTQNPLCSASITYTNIADVYKVTKDKENLTAVSIGSKSIGVAYKLKIYTNLQDPNNPIAGTLAIEQEETIQNVGMNYVQLNKEISLQNGTYYAIVIEPRYGQQLNIFADQTNTNFLDVQYQCDYSNEYCMLKNGNNWIKQGEGNNALTYRIKGITNKYTLNKTSMNLAVGNSEQLIASRSGGSWRSSNTGIATVDTNGNVKGVGQGKTTITYTVNGIELPCEVEVTDNNPITDIKLNKEILYLNQGGYETLTETILPQNATGDHTVTWSSENTNIAKVSQSGTVSAVGPGQTNIVVRTSNGKVARCKVVIQAPLQSISLSEKDFTMKKGEEKTLTVSYNPSNTTDNKNISWTSSNSSVVSVFNGKIKANNPGFATISARCNGKVATTTVAVISPMTSIQLDKSTVSINPNDSTNLNVSYSPSDTTDNKSVSWYSSDSSIASVNNGKVVGIKPGIAMIYAECNGKKTSCEVKVKGNVSLKGFTWQVYDDRILIGTAYGANTDVRFTFKSYNLSTHQWVTLGENKTSNWQTWNPQKGNYWIYVEATTPDGYTTNQVMCFAVGKNYAPYVSLNGFTWQVFSDRINIGTAYSTNTTGVRFTFKSYNLDTKKWTALSNEKASNWQTWYPKKGNYWIYVEATLPNGYKTNQVMCFAVGRNY</sequence>
<gene>
    <name evidence="4" type="ORF">C7U55_13260</name>
</gene>
<dbReference type="Pfam" id="PF18560">
    <property type="entry name" value="Lectin_like"/>
    <property type="match status" value="1"/>
</dbReference>
<dbReference type="InterPro" id="IPR040528">
    <property type="entry name" value="Lectin-like"/>
</dbReference>
<dbReference type="Proteomes" id="UP000241201">
    <property type="component" value="Unassembled WGS sequence"/>
</dbReference>
<dbReference type="Pfam" id="PF02368">
    <property type="entry name" value="Big_2"/>
    <property type="match status" value="4"/>
</dbReference>
<feature type="domain" description="BIG2" evidence="2">
    <location>
        <begin position="473"/>
        <end position="543"/>
    </location>
</feature>
<dbReference type="AlphaFoldDB" id="A0A2T3FJG1"/>
<dbReference type="Pfam" id="PF00112">
    <property type="entry name" value="Peptidase_C1"/>
    <property type="match status" value="1"/>
</dbReference>
<evidence type="ECO:0000259" key="3">
    <source>
        <dbReference type="SMART" id="SM00645"/>
    </source>
</evidence>
<protein>
    <recommendedName>
        <fullName evidence="6">Cysteine protease</fullName>
    </recommendedName>
</protein>
<dbReference type="InterPro" id="IPR003343">
    <property type="entry name" value="Big_2"/>
</dbReference>
<dbReference type="Gene3D" id="2.60.40.1080">
    <property type="match status" value="4"/>
</dbReference>
<dbReference type="GO" id="GO:0006508">
    <property type="term" value="P:proteolysis"/>
    <property type="evidence" value="ECO:0007669"/>
    <property type="project" value="InterPro"/>
</dbReference>
<dbReference type="RefSeq" id="WP_106988950.1">
    <property type="nucleotide sequence ID" value="NZ_PYLP01000041.1"/>
</dbReference>
<evidence type="ECO:0008006" key="6">
    <source>
        <dbReference type="Google" id="ProtNLM"/>
    </source>
</evidence>
<proteinExistence type="inferred from homology"/>
<dbReference type="CDD" id="cd02619">
    <property type="entry name" value="Peptidase_C1"/>
    <property type="match status" value="1"/>
</dbReference>
<comment type="caution">
    <text evidence="4">The sequence shown here is derived from an EMBL/GenBank/DDBJ whole genome shotgun (WGS) entry which is preliminary data.</text>
</comment>
<dbReference type="InterPro" id="IPR008964">
    <property type="entry name" value="Invasin/intimin_cell_adhesion"/>
</dbReference>
<evidence type="ECO:0000256" key="1">
    <source>
        <dbReference type="ARBA" id="ARBA00008455"/>
    </source>
</evidence>
<dbReference type="SUPFAM" id="SSF54001">
    <property type="entry name" value="Cysteine proteinases"/>
    <property type="match status" value="1"/>
</dbReference>
<dbReference type="Gene3D" id="3.90.70.10">
    <property type="entry name" value="Cysteine proteinases"/>
    <property type="match status" value="1"/>
</dbReference>
<organism evidence="4 5">
    <name type="scientific">Faecalibacillus faecis</name>
    <dbReference type="NCBI Taxonomy" id="1982628"/>
    <lineage>
        <taxon>Bacteria</taxon>
        <taxon>Bacillati</taxon>
        <taxon>Bacillota</taxon>
        <taxon>Erysipelotrichia</taxon>
        <taxon>Erysipelotrichales</taxon>
        <taxon>Coprobacillaceae</taxon>
        <taxon>Faecalibacillus</taxon>
    </lineage>
</organism>
<feature type="domain" description="Peptidase C1A papain C-terminal" evidence="3">
    <location>
        <begin position="62"/>
        <end position="305"/>
    </location>
</feature>
<dbReference type="InterPro" id="IPR038765">
    <property type="entry name" value="Papain-like_cys_pep_sf"/>
</dbReference>
<accession>A0A2T3FJG1</accession>
<feature type="domain" description="BIG2" evidence="2">
    <location>
        <begin position="713"/>
        <end position="788"/>
    </location>
</feature>
<dbReference type="InterPro" id="IPR013128">
    <property type="entry name" value="Peptidase_C1A"/>
</dbReference>
<reference evidence="5" key="1">
    <citation type="submission" date="2018-03" db="EMBL/GenBank/DDBJ databases">
        <title>Lachnoclostridium SNUG30370 gen.nov., sp.nov., isolated from human faeces.</title>
        <authorList>
            <person name="Seo B."/>
            <person name="Jeon K."/>
            <person name="Ko G."/>
        </authorList>
    </citation>
    <scope>NUCLEOTIDE SEQUENCE [LARGE SCALE GENOMIC DNA]</scope>
    <source>
        <strain evidence="5">SNUG30370</strain>
    </source>
</reference>
<dbReference type="EMBL" id="PYLP01000041">
    <property type="protein sequence ID" value="PST35423.1"/>
    <property type="molecule type" value="Genomic_DNA"/>
</dbReference>
<dbReference type="GeneID" id="77472043"/>
<dbReference type="PROSITE" id="PS00139">
    <property type="entry name" value="THIOL_PROTEASE_CYS"/>
    <property type="match status" value="1"/>
</dbReference>
<dbReference type="SUPFAM" id="SSF49373">
    <property type="entry name" value="Invasin/intimin cell-adhesion fragments"/>
    <property type="match status" value="4"/>
</dbReference>
<name>A0A2T3FJG1_9FIRM</name>
<dbReference type="InterPro" id="IPR000169">
    <property type="entry name" value="Pept_cys_AS"/>
</dbReference>
<evidence type="ECO:0000313" key="4">
    <source>
        <dbReference type="EMBL" id="PST35423.1"/>
    </source>
</evidence>
<feature type="domain" description="BIG2" evidence="2">
    <location>
        <begin position="549"/>
        <end position="626"/>
    </location>
</feature>
<evidence type="ECO:0000259" key="2">
    <source>
        <dbReference type="SMART" id="SM00635"/>
    </source>
</evidence>
<comment type="similarity">
    <text evidence="1">Belongs to the peptidase C1 family.</text>
</comment>
<dbReference type="PANTHER" id="PTHR12411">
    <property type="entry name" value="CYSTEINE PROTEASE FAMILY C1-RELATED"/>
    <property type="match status" value="1"/>
</dbReference>
<keyword evidence="5" id="KW-1185">Reference proteome</keyword>
<dbReference type="InterPro" id="IPR000668">
    <property type="entry name" value="Peptidase_C1A_C"/>
</dbReference>
<feature type="domain" description="BIG2" evidence="2">
    <location>
        <begin position="632"/>
        <end position="709"/>
    </location>
</feature>
<dbReference type="GO" id="GO:0008234">
    <property type="term" value="F:cysteine-type peptidase activity"/>
    <property type="evidence" value="ECO:0007669"/>
    <property type="project" value="InterPro"/>
</dbReference>
<dbReference type="SMART" id="SM00635">
    <property type="entry name" value="BID_2"/>
    <property type="match status" value="4"/>
</dbReference>
<dbReference type="SMART" id="SM00645">
    <property type="entry name" value="Pept_C1"/>
    <property type="match status" value="1"/>
</dbReference>
<evidence type="ECO:0000313" key="5">
    <source>
        <dbReference type="Proteomes" id="UP000241201"/>
    </source>
</evidence>